<dbReference type="Pfam" id="PF00005">
    <property type="entry name" value="ABC_tran"/>
    <property type="match status" value="2"/>
</dbReference>
<dbReference type="Gene3D" id="3.40.50.300">
    <property type="entry name" value="P-loop containing nucleotide triphosphate hydrolases"/>
    <property type="match status" value="2"/>
</dbReference>
<dbReference type="PANTHER" id="PTHR43158:SF2">
    <property type="entry name" value="SKFA PEPTIDE EXPORT ATP-BINDING PROTEIN SKFE"/>
    <property type="match status" value="1"/>
</dbReference>
<dbReference type="SMART" id="SM00382">
    <property type="entry name" value="AAA"/>
    <property type="match status" value="2"/>
</dbReference>
<dbReference type="InterPro" id="IPR003439">
    <property type="entry name" value="ABC_transporter-like_ATP-bd"/>
</dbReference>
<dbReference type="PROSITE" id="PS50893">
    <property type="entry name" value="ABC_TRANSPORTER_2"/>
    <property type="match status" value="2"/>
</dbReference>
<organism evidence="4 5">
    <name type="scientific">Candidatus Schmidhempelia bombi str. Bimp</name>
    <dbReference type="NCBI Taxonomy" id="1387197"/>
    <lineage>
        <taxon>Bacteria</taxon>
        <taxon>Pseudomonadati</taxon>
        <taxon>Pseudomonadota</taxon>
        <taxon>Gammaproteobacteria</taxon>
        <taxon>Orbales</taxon>
        <taxon>Orbaceae</taxon>
        <taxon>Candidatus Schmidhempelia</taxon>
    </lineage>
</organism>
<protein>
    <submittedName>
        <fullName evidence="4">Molybdate ABC transporter ATP-binding protein ModF</fullName>
    </submittedName>
</protein>
<accession>A0AB94IDY6</accession>
<evidence type="ECO:0000259" key="3">
    <source>
        <dbReference type="PROSITE" id="PS50893"/>
    </source>
</evidence>
<comment type="caution">
    <text evidence="4">The sequence shown here is derived from an EMBL/GenBank/DDBJ whole genome shotgun (WGS) entry which is preliminary data.</text>
</comment>
<dbReference type="GO" id="GO:0016887">
    <property type="term" value="F:ATP hydrolysis activity"/>
    <property type="evidence" value="ECO:0007669"/>
    <property type="project" value="InterPro"/>
</dbReference>
<dbReference type="Proteomes" id="UP000506160">
    <property type="component" value="Unassembled WGS sequence"/>
</dbReference>
<evidence type="ECO:0000313" key="5">
    <source>
        <dbReference type="Proteomes" id="UP000506160"/>
    </source>
</evidence>
<proteinExistence type="predicted"/>
<evidence type="ECO:0000256" key="1">
    <source>
        <dbReference type="ARBA" id="ARBA00022741"/>
    </source>
</evidence>
<feature type="domain" description="ABC transporter" evidence="3">
    <location>
        <begin position="2"/>
        <end position="233"/>
    </location>
</feature>
<evidence type="ECO:0000256" key="2">
    <source>
        <dbReference type="ARBA" id="ARBA00022840"/>
    </source>
</evidence>
<dbReference type="FunFam" id="3.40.50.300:FF:000866">
    <property type="entry name" value="Molybdate ABC transporter ATP-binding protein ModF"/>
    <property type="match status" value="1"/>
</dbReference>
<gene>
    <name evidence="4" type="primary">modF</name>
    <name evidence="4" type="ORF">O970_02715</name>
</gene>
<reference evidence="4 5" key="1">
    <citation type="journal article" date="2014" name="Appl. Environ. Microbiol.">
        <title>Genomic features of a bumble bee symbiont reflect its host environment.</title>
        <authorList>
            <person name="Martinson V.G."/>
            <person name="Magoc T."/>
            <person name="Koch H."/>
            <person name="Salzberg S.L."/>
            <person name="Moran N.A."/>
        </authorList>
    </citation>
    <scope>NUCLEOTIDE SEQUENCE [LARGE SCALE GENOMIC DNA]</scope>
    <source>
        <strain evidence="4 5">Bimp</strain>
    </source>
</reference>
<name>A0AB94IDY6_9GAMM</name>
<sequence length="488" mass="55627">MIIVNNGIYRISDFQLLSIPSLTIKQGENWAFIGRNGSGKSSLAKALIGELILQQGQQINQFKSIAYLSLERLQKWIDQEWQYNNTDLYLEGEGNHGRKVIDIIQDSIIDIDRCRLLAKQFGIEDLLDRHFKYLSTGEMRKVLLCRLFMLPADLFVFDEPFDGLDALSRKQLTMILANFAKKGITTILILNRFSDIPQFVQYLGILRDKQLVECGLKPSMLEDKMIKPSLNPALSSVNQLPLLDEEMIQLDDDVPRIILNQGYVHYNGKAIIDGLNWRVEAGQHWQIIGPNGAGKSTLLSLVTGDHPQGYSNDLTLFGRKRGSGETIWEIKRHIGYVSHQLHLDYRVSSSVREVLISGYMDSIGIYTTISDRQYTLANQWLKLLNLLDKAEQPFSALSWGQQRLLLITRALVKHPTLLILDEPLQGLDQNSRDLIKSWIDFVMAAGHSQLLFVSHYEDDAPSCITHRLIFVPTKANNYQYKNEILAKD</sequence>
<keyword evidence="5" id="KW-1185">Reference proteome</keyword>
<dbReference type="EMBL" id="AWGA01000024">
    <property type="protein sequence ID" value="TEA27678.1"/>
    <property type="molecule type" value="Genomic_DNA"/>
</dbReference>
<evidence type="ECO:0000313" key="4">
    <source>
        <dbReference type="EMBL" id="TEA27678.1"/>
    </source>
</evidence>
<dbReference type="GO" id="GO:0005524">
    <property type="term" value="F:ATP binding"/>
    <property type="evidence" value="ECO:0007669"/>
    <property type="project" value="UniProtKB-KW"/>
</dbReference>
<keyword evidence="2 4" id="KW-0067">ATP-binding</keyword>
<keyword evidence="1" id="KW-0547">Nucleotide-binding</keyword>
<dbReference type="AlphaFoldDB" id="A0AB94IDY6"/>
<dbReference type="PANTHER" id="PTHR43158">
    <property type="entry name" value="SKFA PEPTIDE EXPORT ATP-BINDING PROTEIN SKFE"/>
    <property type="match status" value="1"/>
</dbReference>
<dbReference type="NCBIfam" id="NF008186">
    <property type="entry name" value="PRK10938.1"/>
    <property type="match status" value="1"/>
</dbReference>
<dbReference type="SUPFAM" id="SSF52540">
    <property type="entry name" value="P-loop containing nucleoside triphosphate hydrolases"/>
    <property type="match status" value="2"/>
</dbReference>
<dbReference type="InterPro" id="IPR003593">
    <property type="entry name" value="AAA+_ATPase"/>
</dbReference>
<feature type="domain" description="ABC transporter" evidence="3">
    <location>
        <begin position="248"/>
        <end position="488"/>
    </location>
</feature>
<dbReference type="InterPro" id="IPR027417">
    <property type="entry name" value="P-loop_NTPase"/>
</dbReference>